<comment type="caution">
    <text evidence="1">The sequence shown here is derived from an EMBL/GenBank/DDBJ whole genome shotgun (WGS) entry which is preliminary data.</text>
</comment>
<reference evidence="1 2" key="1">
    <citation type="submission" date="2013-08" db="EMBL/GenBank/DDBJ databases">
        <authorList>
            <person name="Durkin A.S."/>
            <person name="Haft D.R."/>
            <person name="McCorrison J."/>
            <person name="Torralba M."/>
            <person name="Gillis M."/>
            <person name="Haft D.H."/>
            <person name="Methe B."/>
            <person name="Sutton G."/>
            <person name="Nelson K.E."/>
        </authorList>
    </citation>
    <scope>NUCLEOTIDE SEQUENCE [LARGE SCALE GENOMIC DNA]</scope>
    <source>
        <strain evidence="1 2">F0195</strain>
    </source>
</reference>
<dbReference type="EMBL" id="AWEZ01000045">
    <property type="protein sequence ID" value="ERL08268.1"/>
    <property type="molecule type" value="Genomic_DNA"/>
</dbReference>
<dbReference type="STRING" id="1125712.HMPREF1316_0007"/>
<organism evidence="1 2">
    <name type="scientific">Olsenella profusa F0195</name>
    <dbReference type="NCBI Taxonomy" id="1125712"/>
    <lineage>
        <taxon>Bacteria</taxon>
        <taxon>Bacillati</taxon>
        <taxon>Actinomycetota</taxon>
        <taxon>Coriobacteriia</taxon>
        <taxon>Coriobacteriales</taxon>
        <taxon>Atopobiaceae</taxon>
        <taxon>Olsenella</taxon>
    </lineage>
</organism>
<sequence length="84" mass="8409">MTLQAITEDAPGSGAAHDGVADGITSALGAWDDVLSRDAQALLQIGSTLGDVDRALADSILGGSLSAALGERHDRGVPGKPQVM</sequence>
<keyword evidence="2" id="KW-1185">Reference proteome</keyword>
<gene>
    <name evidence="1" type="ORF">HMPREF1316_0007</name>
</gene>
<evidence type="ECO:0000313" key="1">
    <source>
        <dbReference type="EMBL" id="ERL08268.1"/>
    </source>
</evidence>
<protein>
    <submittedName>
        <fullName evidence="1">Uncharacterized protein</fullName>
    </submittedName>
</protein>
<accession>U2TQA6</accession>
<evidence type="ECO:0000313" key="2">
    <source>
        <dbReference type="Proteomes" id="UP000016638"/>
    </source>
</evidence>
<dbReference type="AlphaFoldDB" id="U2TQA6"/>
<dbReference type="PATRIC" id="fig|1125712.3.peg.1145"/>
<proteinExistence type="predicted"/>
<dbReference type="Proteomes" id="UP000016638">
    <property type="component" value="Unassembled WGS sequence"/>
</dbReference>
<name>U2TQA6_9ACTN</name>